<organism evidence="2 3">
    <name type="scientific">Flavivirga jejuensis</name>
    <dbReference type="NCBI Taxonomy" id="870487"/>
    <lineage>
        <taxon>Bacteria</taxon>
        <taxon>Pseudomonadati</taxon>
        <taxon>Bacteroidota</taxon>
        <taxon>Flavobacteriia</taxon>
        <taxon>Flavobacteriales</taxon>
        <taxon>Flavobacteriaceae</taxon>
        <taxon>Flavivirga</taxon>
    </lineage>
</organism>
<evidence type="ECO:0000313" key="3">
    <source>
        <dbReference type="Proteomes" id="UP001176806"/>
    </source>
</evidence>
<dbReference type="RefSeq" id="WP_303300003.1">
    <property type="nucleotide sequence ID" value="NZ_BAABDA010000042.1"/>
</dbReference>
<keyword evidence="3" id="KW-1185">Reference proteome</keyword>
<feature type="coiled-coil region" evidence="1">
    <location>
        <begin position="190"/>
        <end position="217"/>
    </location>
</feature>
<reference evidence="2" key="1">
    <citation type="submission" date="2023-07" db="EMBL/GenBank/DDBJ databases">
        <title>Two novel species in the genus Flavivirga.</title>
        <authorList>
            <person name="Kwon K."/>
        </authorList>
    </citation>
    <scope>NUCLEOTIDE SEQUENCE</scope>
    <source>
        <strain evidence="2">KACC 14158</strain>
    </source>
</reference>
<comment type="caution">
    <text evidence="2">The sequence shown here is derived from an EMBL/GenBank/DDBJ whole genome shotgun (WGS) entry which is preliminary data.</text>
</comment>
<evidence type="ECO:0000313" key="2">
    <source>
        <dbReference type="EMBL" id="MDO5972946.1"/>
    </source>
</evidence>
<name>A0ABT8WIH8_9FLAO</name>
<accession>A0ABT8WIH8</accession>
<gene>
    <name evidence="2" type="ORF">Q4Q40_02010</name>
</gene>
<keyword evidence="1" id="KW-0175">Coiled coil</keyword>
<proteinExistence type="predicted"/>
<evidence type="ECO:0000256" key="1">
    <source>
        <dbReference type="SAM" id="Coils"/>
    </source>
</evidence>
<dbReference type="Proteomes" id="UP001176806">
    <property type="component" value="Unassembled WGS sequence"/>
</dbReference>
<sequence>MKTYKLEKWIWSHNDFEEMGWHDCPIYALKFDDKVSLDLDYIFKWNEPEVEGMPYTFWISPATLIFENVTLFKINFIMDFVNGLEIYEISKSTLDHSIEWIIETQQGTITIHSDSFQQIIRRKPTYQFNQYIPEEERGKEHFSNIPEKDYSESKVLVQKREAEFKQYVLAVKRSYLKKKMKNLNPESIDTKEFLLTKRNLNEKIEQLNKELNGTHFEKH</sequence>
<protein>
    <submittedName>
        <fullName evidence="2">Uncharacterized protein</fullName>
    </submittedName>
</protein>
<dbReference type="EMBL" id="JAUOEL010000001">
    <property type="protein sequence ID" value="MDO5972946.1"/>
    <property type="molecule type" value="Genomic_DNA"/>
</dbReference>